<name>A0ACC0D8S3_9PEZI</name>
<evidence type="ECO:0000313" key="1">
    <source>
        <dbReference type="EMBL" id="KAI6089162.1"/>
    </source>
</evidence>
<protein>
    <submittedName>
        <fullName evidence="1">Uncharacterized protein</fullName>
    </submittedName>
</protein>
<evidence type="ECO:0000313" key="2">
    <source>
        <dbReference type="Proteomes" id="UP001497680"/>
    </source>
</evidence>
<reference evidence="1 2" key="1">
    <citation type="journal article" date="2022" name="New Phytol.">
        <title>Ecological generalism drives hyperdiversity of secondary metabolite gene clusters in xylarialean endophytes.</title>
        <authorList>
            <person name="Franco M.E.E."/>
            <person name="Wisecaver J.H."/>
            <person name="Arnold A.E."/>
            <person name="Ju Y.M."/>
            <person name="Slot J.C."/>
            <person name="Ahrendt S."/>
            <person name="Moore L.P."/>
            <person name="Eastman K.E."/>
            <person name="Scott K."/>
            <person name="Konkel Z."/>
            <person name="Mondo S.J."/>
            <person name="Kuo A."/>
            <person name="Hayes R.D."/>
            <person name="Haridas S."/>
            <person name="Andreopoulos B."/>
            <person name="Riley R."/>
            <person name="LaButti K."/>
            <person name="Pangilinan J."/>
            <person name="Lipzen A."/>
            <person name="Amirebrahimi M."/>
            <person name="Yan J."/>
            <person name="Adam C."/>
            <person name="Keymanesh K."/>
            <person name="Ng V."/>
            <person name="Louie K."/>
            <person name="Northen T."/>
            <person name="Drula E."/>
            <person name="Henrissat B."/>
            <person name="Hsieh H.M."/>
            <person name="Youens-Clark K."/>
            <person name="Lutzoni F."/>
            <person name="Miadlikowska J."/>
            <person name="Eastwood D.C."/>
            <person name="Hamelin R.C."/>
            <person name="Grigoriev I.V."/>
            <person name="U'Ren J.M."/>
        </authorList>
    </citation>
    <scope>NUCLEOTIDE SEQUENCE [LARGE SCALE GENOMIC DNA]</scope>
    <source>
        <strain evidence="1 2">ER1909</strain>
    </source>
</reference>
<dbReference type="EMBL" id="MU394297">
    <property type="protein sequence ID" value="KAI6089162.1"/>
    <property type="molecule type" value="Genomic_DNA"/>
</dbReference>
<sequence length="683" mass="78915">MTNPSHNGLWPASATNAAPSASISPNRDTNDGERQLISSCESFSTYPCNLTRTLTLEHTLDLYQRNLSDQSRRLFNPTPRTKLLKFWETNEVGDGFEEFQSRDLAGLKNHCQERGRQDPACRYVFIQSKNSRGRLELTRDDFAYLASYHQVMPSFLDLVFTCGRQERPQDFHYTAFRHENYLMKEDQRPIRSFKMGTLGRSGRQLQHCFTLHSVERSESNPEWRWSIRQTVAYHSFDVETGKSFWIFIKGNDAMEKRIRKATISTRDMDMNASSHQTLTGSFGASLTAHIQMMEWCGEQWRWYINEVEMLLRDKAKNTVLADVDNLAGPTSVPAPSRPGTLIPKTPRTTISNVSPTSPISPSRIWARFSGTSKTEKRSTIDETNMLRPIHADNIVEEPEQIEGADDDDDDNMNLEHIFSFEKLQGLHQTGEHMQEALMILKQNRNIIREIREHYTMLMQNEDLPTEIRDGCKLDILKFNQRAMSIEKDLEVQQSRLETLNTFLEDRSNLFNTAQQYASMQMSKHFAMNAQASTDFTTDMTARMHTMTEKMHDIAVKTNNQTVSMHVITVFTLIFLPGTFLAVSLLRLLILFFSSRTALINARQTFFSSGILRWYDSDDEIANSKYSWETEHDRLVLFLEIVVPMMILIIVAWLALYLRSKAKRNEEEEQQALIDLEKGQEVSR</sequence>
<comment type="caution">
    <text evidence="1">The sequence shown here is derived from an EMBL/GenBank/DDBJ whole genome shotgun (WGS) entry which is preliminary data.</text>
</comment>
<keyword evidence="2" id="KW-1185">Reference proteome</keyword>
<accession>A0ACC0D8S3</accession>
<proteinExistence type="predicted"/>
<organism evidence="1 2">
    <name type="scientific">Hypoxylon rubiginosum</name>
    <dbReference type="NCBI Taxonomy" id="110542"/>
    <lineage>
        <taxon>Eukaryota</taxon>
        <taxon>Fungi</taxon>
        <taxon>Dikarya</taxon>
        <taxon>Ascomycota</taxon>
        <taxon>Pezizomycotina</taxon>
        <taxon>Sordariomycetes</taxon>
        <taxon>Xylariomycetidae</taxon>
        <taxon>Xylariales</taxon>
        <taxon>Hypoxylaceae</taxon>
        <taxon>Hypoxylon</taxon>
    </lineage>
</organism>
<gene>
    <name evidence="1" type="ORF">F4821DRAFT_232296</name>
</gene>
<dbReference type="Proteomes" id="UP001497680">
    <property type="component" value="Unassembled WGS sequence"/>
</dbReference>